<feature type="domain" description="Helicase ATP-binding" evidence="5">
    <location>
        <begin position="94"/>
        <end position="256"/>
    </location>
</feature>
<dbReference type="FunFam" id="3.40.50.300:FF:003287">
    <property type="entry name" value="U5 small nuclear ribonucleoprotein 200 kDa helicase"/>
    <property type="match status" value="1"/>
</dbReference>
<evidence type="ECO:0000259" key="5">
    <source>
        <dbReference type="PROSITE" id="PS51192"/>
    </source>
</evidence>
<dbReference type="EMBL" id="CP045910">
    <property type="protein sequence ID" value="QQP31424.1"/>
    <property type="molecule type" value="Genomic_DNA"/>
</dbReference>
<evidence type="ECO:0000256" key="4">
    <source>
        <dbReference type="ARBA" id="ARBA00022840"/>
    </source>
</evidence>
<reference evidence="7" key="1">
    <citation type="submission" date="2021-01" db="EMBL/GenBank/DDBJ databases">
        <title>Caligus Genome Assembly.</title>
        <authorList>
            <person name="Gallardo-Escarate C."/>
        </authorList>
    </citation>
    <scope>NUCLEOTIDE SEQUENCE [LARGE SCALE GENOMIC DNA]</scope>
</reference>
<dbReference type="AlphaFoldDB" id="A0A7T8JT97"/>
<organism evidence="6 7">
    <name type="scientific">Caligus rogercresseyi</name>
    <name type="common">Sea louse</name>
    <dbReference type="NCBI Taxonomy" id="217165"/>
    <lineage>
        <taxon>Eukaryota</taxon>
        <taxon>Metazoa</taxon>
        <taxon>Ecdysozoa</taxon>
        <taxon>Arthropoda</taxon>
        <taxon>Crustacea</taxon>
        <taxon>Multicrustacea</taxon>
        <taxon>Hexanauplia</taxon>
        <taxon>Copepoda</taxon>
        <taxon>Siphonostomatoida</taxon>
        <taxon>Caligidae</taxon>
        <taxon>Caligus</taxon>
    </lineage>
</organism>
<dbReference type="Proteomes" id="UP000595437">
    <property type="component" value="Chromosome 21"/>
</dbReference>
<gene>
    <name evidence="6" type="ORF">FKW44_025033</name>
</gene>
<evidence type="ECO:0000256" key="2">
    <source>
        <dbReference type="ARBA" id="ARBA00022801"/>
    </source>
</evidence>
<dbReference type="Gene3D" id="3.40.50.300">
    <property type="entry name" value="P-loop containing nucleotide triphosphate hydrolases"/>
    <property type="match status" value="1"/>
</dbReference>
<dbReference type="PANTHER" id="PTHR47961:SF13">
    <property type="entry name" value="ACTIVATING SIGNAL COINTEGRATOR 1 COMPLEX SUBUNIT 3"/>
    <property type="match status" value="1"/>
</dbReference>
<evidence type="ECO:0000313" key="7">
    <source>
        <dbReference type="Proteomes" id="UP000595437"/>
    </source>
</evidence>
<dbReference type="InterPro" id="IPR027417">
    <property type="entry name" value="P-loop_NTPase"/>
</dbReference>
<dbReference type="PANTHER" id="PTHR47961">
    <property type="entry name" value="DNA POLYMERASE THETA, PUTATIVE (AFU_ORTHOLOGUE AFUA_1G05260)-RELATED"/>
    <property type="match status" value="1"/>
</dbReference>
<dbReference type="GO" id="GO:0005524">
    <property type="term" value="F:ATP binding"/>
    <property type="evidence" value="ECO:0007669"/>
    <property type="project" value="UniProtKB-KW"/>
</dbReference>
<evidence type="ECO:0000256" key="3">
    <source>
        <dbReference type="ARBA" id="ARBA00022806"/>
    </source>
</evidence>
<feature type="non-terminal residue" evidence="6">
    <location>
        <position position="1"/>
    </location>
</feature>
<dbReference type="GO" id="GO:0004386">
    <property type="term" value="F:helicase activity"/>
    <property type="evidence" value="ECO:0007669"/>
    <property type="project" value="UniProtKB-KW"/>
</dbReference>
<accession>A0A7T8JT97</accession>
<dbReference type="SMART" id="SM00487">
    <property type="entry name" value="DEXDc"/>
    <property type="match status" value="1"/>
</dbReference>
<dbReference type="InterPro" id="IPR011545">
    <property type="entry name" value="DEAD/DEAH_box_helicase_dom"/>
</dbReference>
<dbReference type="GO" id="GO:0003676">
    <property type="term" value="F:nucleic acid binding"/>
    <property type="evidence" value="ECO:0007669"/>
    <property type="project" value="InterPro"/>
</dbReference>
<keyword evidence="4" id="KW-0067">ATP-binding</keyword>
<dbReference type="GO" id="GO:0016787">
    <property type="term" value="F:hydrolase activity"/>
    <property type="evidence" value="ECO:0007669"/>
    <property type="project" value="UniProtKB-KW"/>
</dbReference>
<dbReference type="SUPFAM" id="SSF52540">
    <property type="entry name" value="P-loop containing nucleoside triphosphate hydrolases"/>
    <property type="match status" value="1"/>
</dbReference>
<proteinExistence type="predicted"/>
<sequence>FSLLSARTSTYTKAPTYPFVFDAKAIAKQTSGFIQGTKMKKTTSKCEEVFIPASERAPVEIGRELVPIKSLDEIGQSVFAGVESLNRIQSVVYPTAYGTNQNMLVCAPTGAGKNNVALLCICQTIRNFIENDVIKKDKFKIVYVAPMKALAAEMTANFSKKLAPLADQSEIMQTQMLVTTPEKWDVVTRKPGDVSLAQLVRLLIIDEVHLLHGDRGPVIEALVARTLRLVESSQTLIRILGLSATLPNYIDVARFSEWIPSRDSSSLMAALDPFPGADFYWRQGEQCHATGAAYE</sequence>
<evidence type="ECO:0000313" key="6">
    <source>
        <dbReference type="EMBL" id="QQP31424.1"/>
    </source>
</evidence>
<keyword evidence="7" id="KW-1185">Reference proteome</keyword>
<dbReference type="InterPro" id="IPR050474">
    <property type="entry name" value="Hel308_SKI2-like"/>
</dbReference>
<keyword evidence="1" id="KW-0547">Nucleotide-binding</keyword>
<keyword evidence="2" id="KW-0378">Hydrolase</keyword>
<keyword evidence="3" id="KW-0347">Helicase</keyword>
<evidence type="ECO:0000256" key="1">
    <source>
        <dbReference type="ARBA" id="ARBA00022741"/>
    </source>
</evidence>
<dbReference type="Pfam" id="PF00270">
    <property type="entry name" value="DEAD"/>
    <property type="match status" value="1"/>
</dbReference>
<name>A0A7T8JT97_CALRO</name>
<dbReference type="InterPro" id="IPR014001">
    <property type="entry name" value="Helicase_ATP-bd"/>
</dbReference>
<dbReference type="OrthoDB" id="5575at2759"/>
<protein>
    <recommendedName>
        <fullName evidence="5">Helicase ATP-binding domain-containing protein</fullName>
    </recommendedName>
</protein>
<dbReference type="PROSITE" id="PS51192">
    <property type="entry name" value="HELICASE_ATP_BIND_1"/>
    <property type="match status" value="1"/>
</dbReference>